<reference evidence="8" key="1">
    <citation type="journal article" date="2019" name="Int. J. Syst. Evol. Microbiol.">
        <title>The Global Catalogue of Microorganisms (GCM) 10K type strain sequencing project: providing services to taxonomists for standard genome sequencing and annotation.</title>
        <authorList>
            <consortium name="The Broad Institute Genomics Platform"/>
            <consortium name="The Broad Institute Genome Sequencing Center for Infectious Disease"/>
            <person name="Wu L."/>
            <person name="Ma J."/>
        </authorList>
    </citation>
    <scope>NUCLEOTIDE SEQUENCE [LARGE SCALE GENOMIC DNA]</scope>
    <source>
        <strain evidence="8">KACC 11407</strain>
    </source>
</reference>
<evidence type="ECO:0000256" key="6">
    <source>
        <dbReference type="RuleBase" id="RU000382"/>
    </source>
</evidence>
<keyword evidence="8" id="KW-1185">Reference proteome</keyword>
<accession>A0ABW0SIF8</accession>
<comment type="similarity">
    <text evidence="2 6">Belongs to the group II decarboxylase family.</text>
</comment>
<evidence type="ECO:0000256" key="1">
    <source>
        <dbReference type="ARBA" id="ARBA00001933"/>
    </source>
</evidence>
<dbReference type="InterPro" id="IPR002129">
    <property type="entry name" value="PyrdxlP-dep_de-COase"/>
</dbReference>
<organism evidence="7 8">
    <name type="scientific">Lysobacter yangpyeongensis</name>
    <dbReference type="NCBI Taxonomy" id="346182"/>
    <lineage>
        <taxon>Bacteria</taxon>
        <taxon>Pseudomonadati</taxon>
        <taxon>Pseudomonadota</taxon>
        <taxon>Gammaproteobacteria</taxon>
        <taxon>Lysobacterales</taxon>
        <taxon>Lysobacteraceae</taxon>
        <taxon>Lysobacter</taxon>
    </lineage>
</organism>
<dbReference type="Gene3D" id="3.40.640.10">
    <property type="entry name" value="Type I PLP-dependent aspartate aminotransferase-like (Major domain)"/>
    <property type="match status" value="1"/>
</dbReference>
<dbReference type="EMBL" id="JBHSNM010000001">
    <property type="protein sequence ID" value="MFC5568777.1"/>
    <property type="molecule type" value="Genomic_DNA"/>
</dbReference>
<comment type="cofactor">
    <cofactor evidence="1 6">
        <name>pyridoxal 5'-phosphate</name>
        <dbReference type="ChEBI" id="CHEBI:597326"/>
    </cofactor>
</comment>
<dbReference type="InterPro" id="IPR015422">
    <property type="entry name" value="PyrdxlP-dep_Trfase_small"/>
</dbReference>
<dbReference type="Gene3D" id="3.90.1150.10">
    <property type="entry name" value="Aspartate Aminotransferase, domain 1"/>
    <property type="match status" value="1"/>
</dbReference>
<gene>
    <name evidence="7" type="ORF">ACFPN1_01695</name>
</gene>
<dbReference type="Pfam" id="PF00282">
    <property type="entry name" value="Pyridoxal_deC"/>
    <property type="match status" value="1"/>
</dbReference>
<dbReference type="Proteomes" id="UP001596036">
    <property type="component" value="Unassembled WGS sequence"/>
</dbReference>
<dbReference type="InterPro" id="IPR015421">
    <property type="entry name" value="PyrdxlP-dep_Trfase_major"/>
</dbReference>
<dbReference type="SUPFAM" id="SSF53383">
    <property type="entry name" value="PLP-dependent transferases"/>
    <property type="match status" value="1"/>
</dbReference>
<evidence type="ECO:0000313" key="8">
    <source>
        <dbReference type="Proteomes" id="UP001596036"/>
    </source>
</evidence>
<keyword evidence="4 6" id="KW-0663">Pyridoxal phosphate</keyword>
<proteinExistence type="inferred from homology"/>
<comment type="caution">
    <text evidence="7">The sequence shown here is derived from an EMBL/GenBank/DDBJ whole genome shotgun (WGS) entry which is preliminary data.</text>
</comment>
<evidence type="ECO:0000256" key="5">
    <source>
        <dbReference type="ARBA" id="ARBA00023239"/>
    </source>
</evidence>
<dbReference type="PANTHER" id="PTHR11999">
    <property type="entry name" value="GROUP II PYRIDOXAL-5-PHOSPHATE DECARBOXYLASE"/>
    <property type="match status" value="1"/>
</dbReference>
<evidence type="ECO:0000313" key="7">
    <source>
        <dbReference type="EMBL" id="MFC5568777.1"/>
    </source>
</evidence>
<keyword evidence="5 6" id="KW-0456">Lyase</keyword>
<sequence length="479" mass="51896">MSQDRFEIDEFARCLERAHAHATAYLRDLPERHVGARLGRTALMAAMHTPLPAQGEDGRAVLDLLASQAVQGTSACASPRYFGFVIGGSYPVALAADWMVSAWDQNAGIHVISPLAAAAEEVAAQWLLELFDLPRDSGVGFVTGCQMANFTCLAAARHGVLRRAGWDVEAEGLYGAPRVHVVTSAESHVTIDVAMRYLGFGTRALHRVESDAQGRMLPRRLRETLARLEGPVIVCAQAGNVNTGAFDPLREIGAIVRERGGWLHVDGAFGLWARANATLRAVADGIELADSWATDAHKWLNVPYDCGVAIVRDAQDHRTAMTSVAAYLIQTGGLERDPVDWVPEFSRRARGIPVYATLRTLGRDGVAALVERCCARARQMAGLLGAEEGVRVLNDVVLNQVLVRFGDDDELTRAVVSGVQDEGTCWLSGTTWHGLGAMRISVSNWATTEEDAARSAEAILRVYRALRTCREMSSSTAAR</sequence>
<name>A0ABW0SIF8_9GAMM</name>
<dbReference type="PANTHER" id="PTHR11999:SF70">
    <property type="entry name" value="MIP05841P"/>
    <property type="match status" value="1"/>
</dbReference>
<evidence type="ECO:0000256" key="3">
    <source>
        <dbReference type="ARBA" id="ARBA00022793"/>
    </source>
</evidence>
<evidence type="ECO:0000256" key="4">
    <source>
        <dbReference type="ARBA" id="ARBA00022898"/>
    </source>
</evidence>
<dbReference type="RefSeq" id="WP_386752447.1">
    <property type="nucleotide sequence ID" value="NZ_JBHSNM010000001.1"/>
</dbReference>
<evidence type="ECO:0000256" key="2">
    <source>
        <dbReference type="ARBA" id="ARBA00009533"/>
    </source>
</evidence>
<keyword evidence="3" id="KW-0210">Decarboxylase</keyword>
<dbReference type="InterPro" id="IPR015424">
    <property type="entry name" value="PyrdxlP-dep_Trfase"/>
</dbReference>
<protein>
    <submittedName>
        <fullName evidence="7">Pyridoxal phosphate-dependent decarboxylase family protein</fullName>
    </submittedName>
</protein>
<dbReference type="InterPro" id="IPR010977">
    <property type="entry name" value="Aromatic_deC"/>
</dbReference>